<sequence>MTLEAISGPDLGSVIPELARLRIRVFRDFPYLYEGSAEYEAKYLQTYLDCPRSVIVVARDGDTIVGASSALPIEDEMEEIKAPFLKAGFDLSEVFYLAESVLLPEYRGQGIGVKFFEAREAHAKQLGGFRYATFCAVDRKEDHPLRPADYTPLDAFWQKRGYQKREDLHTHLSWQEITEREESLKRMTFWLREL</sequence>
<dbReference type="OrthoDB" id="187903at2"/>
<dbReference type="Proteomes" id="UP000321306">
    <property type="component" value="Unassembled WGS sequence"/>
</dbReference>
<dbReference type="GO" id="GO:0016747">
    <property type="term" value="F:acyltransferase activity, transferring groups other than amino-acyl groups"/>
    <property type="evidence" value="ECO:0007669"/>
    <property type="project" value="InterPro"/>
</dbReference>
<dbReference type="RefSeq" id="WP_146883338.1">
    <property type="nucleotide sequence ID" value="NZ_BJXB01000005.1"/>
</dbReference>
<keyword evidence="3" id="KW-1185">Reference proteome</keyword>
<keyword evidence="2" id="KW-0808">Transferase</keyword>
<evidence type="ECO:0000313" key="3">
    <source>
        <dbReference type="Proteomes" id="UP000321306"/>
    </source>
</evidence>
<accession>A0A511N040</accession>
<evidence type="ECO:0000313" key="2">
    <source>
        <dbReference type="EMBL" id="GEM45756.1"/>
    </source>
</evidence>
<feature type="domain" description="N-acetyltransferase" evidence="1">
    <location>
        <begin position="1"/>
        <end position="192"/>
    </location>
</feature>
<dbReference type="Gene3D" id="3.40.630.30">
    <property type="match status" value="1"/>
</dbReference>
<dbReference type="EMBL" id="BJXB01000005">
    <property type="protein sequence ID" value="GEM45756.1"/>
    <property type="molecule type" value="Genomic_DNA"/>
</dbReference>
<protein>
    <submittedName>
        <fullName evidence="2">GNAT family acetyltransferase</fullName>
    </submittedName>
</protein>
<dbReference type="InterPro" id="IPR016181">
    <property type="entry name" value="Acyl_CoA_acyltransferase"/>
</dbReference>
<name>A0A511N040_DEIC1</name>
<dbReference type="PROSITE" id="PS51186">
    <property type="entry name" value="GNAT"/>
    <property type="match status" value="1"/>
</dbReference>
<dbReference type="InterPro" id="IPR000182">
    <property type="entry name" value="GNAT_dom"/>
</dbReference>
<dbReference type="CDD" id="cd04301">
    <property type="entry name" value="NAT_SF"/>
    <property type="match status" value="1"/>
</dbReference>
<evidence type="ECO:0000259" key="1">
    <source>
        <dbReference type="PROSITE" id="PS51186"/>
    </source>
</evidence>
<gene>
    <name evidence="2" type="ORF">DC3_13910</name>
</gene>
<reference evidence="2 3" key="1">
    <citation type="submission" date="2019-07" db="EMBL/GenBank/DDBJ databases">
        <title>Whole genome shotgun sequence of Deinococcus cellulosilyticus NBRC 106333.</title>
        <authorList>
            <person name="Hosoyama A."/>
            <person name="Uohara A."/>
            <person name="Ohji S."/>
            <person name="Ichikawa N."/>
        </authorList>
    </citation>
    <scope>NUCLEOTIDE SEQUENCE [LARGE SCALE GENOMIC DNA]</scope>
    <source>
        <strain evidence="2 3">NBRC 106333</strain>
    </source>
</reference>
<organism evidence="2 3">
    <name type="scientific">Deinococcus cellulosilyticus (strain DSM 18568 / NBRC 106333 / KACC 11606 / 5516J-15)</name>
    <dbReference type="NCBI Taxonomy" id="1223518"/>
    <lineage>
        <taxon>Bacteria</taxon>
        <taxon>Thermotogati</taxon>
        <taxon>Deinococcota</taxon>
        <taxon>Deinococci</taxon>
        <taxon>Deinococcales</taxon>
        <taxon>Deinococcaceae</taxon>
        <taxon>Deinococcus</taxon>
    </lineage>
</organism>
<dbReference type="Pfam" id="PF00583">
    <property type="entry name" value="Acetyltransf_1"/>
    <property type="match status" value="1"/>
</dbReference>
<dbReference type="AlphaFoldDB" id="A0A511N040"/>
<comment type="caution">
    <text evidence="2">The sequence shown here is derived from an EMBL/GenBank/DDBJ whole genome shotgun (WGS) entry which is preliminary data.</text>
</comment>
<dbReference type="SUPFAM" id="SSF55729">
    <property type="entry name" value="Acyl-CoA N-acyltransferases (Nat)"/>
    <property type="match status" value="1"/>
</dbReference>
<proteinExistence type="predicted"/>